<evidence type="ECO:0000256" key="2">
    <source>
        <dbReference type="ARBA" id="ARBA00023134"/>
    </source>
</evidence>
<dbReference type="SUPFAM" id="SSF52540">
    <property type="entry name" value="P-loop containing nucleoside triphosphate hydrolases"/>
    <property type="match status" value="1"/>
</dbReference>
<dbReference type="InterPro" id="IPR045063">
    <property type="entry name" value="Dynamin_N"/>
</dbReference>
<dbReference type="GO" id="GO:0016020">
    <property type="term" value="C:membrane"/>
    <property type="evidence" value="ECO:0007669"/>
    <property type="project" value="TreeGrafter"/>
</dbReference>
<dbReference type="InterPro" id="IPR022812">
    <property type="entry name" value="Dynamin"/>
</dbReference>
<dbReference type="InterPro" id="IPR000375">
    <property type="entry name" value="Dynamin_stalk"/>
</dbReference>
<evidence type="ECO:0008006" key="8">
    <source>
        <dbReference type="Google" id="ProtNLM"/>
    </source>
</evidence>
<dbReference type="PRINTS" id="PR00195">
    <property type="entry name" value="DYNAMIN"/>
</dbReference>
<dbReference type="STRING" id="503106.A0A218Z3T3"/>
<dbReference type="InterPro" id="IPR020850">
    <property type="entry name" value="GED_dom"/>
</dbReference>
<sequence length="767" mass="85916">MEPSTEPAHRPAPLQSTESRDLLDIIDKLRLQGISQFVDLPQIIVCGDQSSGKSSALEAASGMSFPTKDNLCTRFATELILRRSSSPSVSVHIIPSPDRPSNEKGRLEAFKYTHDILDIGRAVEDAKDAMGLNGKEKAFSTDILRVEISGPSQPHLTMVDLPGLFLAGNRDQSTEDSELVKSLVLGYMKRPRSIILAVVSAKNDFALQQVTQHARAVDPKGIRTLGLITKPDTLDEGSDSERFFVELAQNKDVEFRLGWHVLRNRSYATRDMTALERDKEEADFFSQGVWTNVEASQLGVARLRVRLSNVLRDQILLQLPSVLEEIEVGIKQCKDKLARLGASRTSITEQRRYLLKASARFSSLLKAAIDGQYTDAFFAGTEVADAYPRRLRAVVQNTLSDFAEKMRTDGHAKIIQECPTSAFDDERYVSRSDYIEEVKALLKETRGRELPGTYNPLIVADLFSKQCKPWKELVCRLSESILGSAYAAVDLVLQHTVDEQTASLLFREVVGPTMEQQRQSLAIKLEEIMAPHMSGHPITYNHYLTENVQKAQTARHRHQLESKLKSFFGGGEVSQNKTEHYFSMQALLNTLTSYIEPDMENFSCSMAADMMQAYYKVALKKLIDDVSILAIERCLIQNLPDLLSPDVIMDLTDEEVQRIAGESVESVAERGRAMHKLQVLETGMAELKRLKKQDPPILETQKIAKWKEAPVKSESPPVEEPESDIAAIDEVYDFPPFPEEAPETVPYYPTDSFFSAKTSKKSRKGGR</sequence>
<dbReference type="InParanoid" id="A0A218Z3T3"/>
<keyword evidence="2" id="KW-0342">GTP-binding</keyword>
<feature type="domain" description="Dynamin-type G" evidence="5">
    <location>
        <begin position="37"/>
        <end position="320"/>
    </location>
</feature>
<dbReference type="CDD" id="cd08771">
    <property type="entry name" value="DLP_1"/>
    <property type="match status" value="1"/>
</dbReference>
<dbReference type="Pfam" id="PF00350">
    <property type="entry name" value="Dynamin_N"/>
    <property type="match status" value="1"/>
</dbReference>
<dbReference type="GO" id="GO:0000266">
    <property type="term" value="P:mitochondrial fission"/>
    <property type="evidence" value="ECO:0007669"/>
    <property type="project" value="TreeGrafter"/>
</dbReference>
<dbReference type="Gene3D" id="3.40.50.300">
    <property type="entry name" value="P-loop containing nucleotide triphosphate hydrolases"/>
    <property type="match status" value="1"/>
</dbReference>
<evidence type="ECO:0000313" key="7">
    <source>
        <dbReference type="Proteomes" id="UP000242519"/>
    </source>
</evidence>
<feature type="region of interest" description="Disordered" evidence="3">
    <location>
        <begin position="736"/>
        <end position="767"/>
    </location>
</feature>
<dbReference type="SMART" id="SM00053">
    <property type="entry name" value="DYNc"/>
    <property type="match status" value="1"/>
</dbReference>
<dbReference type="PANTHER" id="PTHR11566">
    <property type="entry name" value="DYNAMIN"/>
    <property type="match status" value="1"/>
</dbReference>
<evidence type="ECO:0000259" key="4">
    <source>
        <dbReference type="PROSITE" id="PS51388"/>
    </source>
</evidence>
<gene>
    <name evidence="6" type="ORF">B2J93_4755</name>
</gene>
<evidence type="ECO:0000256" key="3">
    <source>
        <dbReference type="SAM" id="MobiDB-lite"/>
    </source>
</evidence>
<dbReference type="GO" id="GO:0003924">
    <property type="term" value="F:GTPase activity"/>
    <property type="evidence" value="ECO:0007669"/>
    <property type="project" value="InterPro"/>
</dbReference>
<protein>
    <recommendedName>
        <fullName evidence="8">Interferon-induced GTP-binding protein Mx</fullName>
    </recommendedName>
</protein>
<dbReference type="InterPro" id="IPR001401">
    <property type="entry name" value="Dynamin_GTPase"/>
</dbReference>
<name>A0A218Z3T3_9HELO</name>
<feature type="compositionally biased region" description="Basic residues" evidence="3">
    <location>
        <begin position="758"/>
        <end position="767"/>
    </location>
</feature>
<dbReference type="FunFam" id="3.40.50.300:FF:001425">
    <property type="entry name" value="Dynamin GTPase, putative"/>
    <property type="match status" value="1"/>
</dbReference>
<dbReference type="GO" id="GO:0006897">
    <property type="term" value="P:endocytosis"/>
    <property type="evidence" value="ECO:0007669"/>
    <property type="project" value="TreeGrafter"/>
</dbReference>
<dbReference type="PROSITE" id="PS51388">
    <property type="entry name" value="GED"/>
    <property type="match status" value="1"/>
</dbReference>
<dbReference type="GO" id="GO:0005874">
    <property type="term" value="C:microtubule"/>
    <property type="evidence" value="ECO:0007669"/>
    <property type="project" value="TreeGrafter"/>
</dbReference>
<keyword evidence="7" id="KW-1185">Reference proteome</keyword>
<proteinExistence type="predicted"/>
<accession>A0A218Z3T3</accession>
<comment type="caution">
    <text evidence="6">The sequence shown here is derived from an EMBL/GenBank/DDBJ whole genome shotgun (WGS) entry which is preliminary data.</text>
</comment>
<dbReference type="GO" id="GO:0048312">
    <property type="term" value="P:intracellular distribution of mitochondria"/>
    <property type="evidence" value="ECO:0007669"/>
    <property type="project" value="TreeGrafter"/>
</dbReference>
<dbReference type="Pfam" id="PF01031">
    <property type="entry name" value="Dynamin_M"/>
    <property type="match status" value="1"/>
</dbReference>
<dbReference type="PANTHER" id="PTHR11566:SF149">
    <property type="entry name" value="GTPASE, PUTATIVE (AFU_ORTHOLOGUE AFUA_6G11890)-RELATED"/>
    <property type="match status" value="1"/>
</dbReference>
<evidence type="ECO:0000259" key="5">
    <source>
        <dbReference type="PROSITE" id="PS51718"/>
    </source>
</evidence>
<evidence type="ECO:0000256" key="1">
    <source>
        <dbReference type="ARBA" id="ARBA00022741"/>
    </source>
</evidence>
<dbReference type="AlphaFoldDB" id="A0A218Z3T3"/>
<reference evidence="6 7" key="1">
    <citation type="submission" date="2017-04" db="EMBL/GenBank/DDBJ databases">
        <title>Draft genome sequence of Marssonina coronaria NL1: causal agent of apple blotch.</title>
        <authorList>
            <person name="Cheng Q."/>
        </authorList>
    </citation>
    <scope>NUCLEOTIDE SEQUENCE [LARGE SCALE GENOMIC DNA]</scope>
    <source>
        <strain evidence="6 7">NL1</strain>
    </source>
</reference>
<dbReference type="PROSITE" id="PS51718">
    <property type="entry name" value="G_DYNAMIN_2"/>
    <property type="match status" value="1"/>
</dbReference>
<dbReference type="OrthoDB" id="415706at2759"/>
<dbReference type="Proteomes" id="UP000242519">
    <property type="component" value="Unassembled WGS sequence"/>
</dbReference>
<evidence type="ECO:0000313" key="6">
    <source>
        <dbReference type="EMBL" id="OWP01905.1"/>
    </source>
</evidence>
<dbReference type="GO" id="GO:0016559">
    <property type="term" value="P:peroxisome fission"/>
    <property type="evidence" value="ECO:0007669"/>
    <property type="project" value="TreeGrafter"/>
</dbReference>
<keyword evidence="1" id="KW-0547">Nucleotide-binding</keyword>
<dbReference type="GO" id="GO:0005739">
    <property type="term" value="C:mitochondrion"/>
    <property type="evidence" value="ECO:0007669"/>
    <property type="project" value="TreeGrafter"/>
</dbReference>
<dbReference type="GO" id="GO:0005525">
    <property type="term" value="F:GTP binding"/>
    <property type="evidence" value="ECO:0007669"/>
    <property type="project" value="InterPro"/>
</dbReference>
<dbReference type="EMBL" id="MZNU01000257">
    <property type="protein sequence ID" value="OWP01905.1"/>
    <property type="molecule type" value="Genomic_DNA"/>
</dbReference>
<feature type="domain" description="GED" evidence="4">
    <location>
        <begin position="604"/>
        <end position="695"/>
    </location>
</feature>
<dbReference type="InterPro" id="IPR027417">
    <property type="entry name" value="P-loop_NTPase"/>
</dbReference>
<dbReference type="InterPro" id="IPR030381">
    <property type="entry name" value="G_DYNAMIN_dom"/>
</dbReference>
<organism evidence="6 7">
    <name type="scientific">Diplocarpon coronariae</name>
    <dbReference type="NCBI Taxonomy" id="2795749"/>
    <lineage>
        <taxon>Eukaryota</taxon>
        <taxon>Fungi</taxon>
        <taxon>Dikarya</taxon>
        <taxon>Ascomycota</taxon>
        <taxon>Pezizomycotina</taxon>
        <taxon>Leotiomycetes</taxon>
        <taxon>Helotiales</taxon>
        <taxon>Drepanopezizaceae</taxon>
        <taxon>Diplocarpon</taxon>
    </lineage>
</organism>
<dbReference type="GO" id="GO:0008017">
    <property type="term" value="F:microtubule binding"/>
    <property type="evidence" value="ECO:0007669"/>
    <property type="project" value="TreeGrafter"/>
</dbReference>